<reference evidence="1 2" key="1">
    <citation type="submission" date="2017-02" db="EMBL/GenBank/DDBJ databases">
        <title>Natronthermophilus aegyptiacus gen. nov.,sp. nov., an aerobic, extremely halophilic alkalithermophilic archaeon isolated from the athalassohaline Wadi An Natrun, Egypt.</title>
        <authorList>
            <person name="Zhao B."/>
        </authorList>
    </citation>
    <scope>NUCLEOTIDE SEQUENCE [LARGE SCALE GENOMIC DNA]</scope>
    <source>
        <strain evidence="1 2">CGMCC 1.3597</strain>
    </source>
</reference>
<evidence type="ECO:0000313" key="2">
    <source>
        <dbReference type="Proteomes" id="UP000196084"/>
    </source>
</evidence>
<name>A0A202EAG4_9EURY</name>
<dbReference type="InterPro" id="IPR032710">
    <property type="entry name" value="NTF2-like_dom_sf"/>
</dbReference>
<dbReference type="PANTHER" id="PTHR38436:SF1">
    <property type="entry name" value="ESTER CYCLASE"/>
    <property type="match status" value="1"/>
</dbReference>
<organism evidence="1 2">
    <name type="scientific">Natronolimnobius baerhuensis</name>
    <dbReference type="NCBI Taxonomy" id="253108"/>
    <lineage>
        <taxon>Archaea</taxon>
        <taxon>Methanobacteriati</taxon>
        <taxon>Methanobacteriota</taxon>
        <taxon>Stenosarchaea group</taxon>
        <taxon>Halobacteria</taxon>
        <taxon>Halobacteriales</taxon>
        <taxon>Natrialbaceae</taxon>
        <taxon>Natronolimnobius</taxon>
    </lineage>
</organism>
<dbReference type="RefSeq" id="WP_054862992.1">
    <property type="nucleotide sequence ID" value="NZ_MWPH01000002.1"/>
</dbReference>
<dbReference type="SUPFAM" id="SSF54427">
    <property type="entry name" value="NTF2-like"/>
    <property type="match status" value="1"/>
</dbReference>
<accession>A0A202EAG4</accession>
<comment type="caution">
    <text evidence="1">The sequence shown here is derived from an EMBL/GenBank/DDBJ whole genome shotgun (WGS) entry which is preliminary data.</text>
</comment>
<dbReference type="PANTHER" id="PTHR38436">
    <property type="entry name" value="POLYKETIDE CYCLASE SNOAL-LIKE DOMAIN"/>
    <property type="match status" value="1"/>
</dbReference>
<keyword evidence="2" id="KW-1185">Reference proteome</keyword>
<evidence type="ECO:0000313" key="1">
    <source>
        <dbReference type="EMBL" id="OVE85221.1"/>
    </source>
</evidence>
<sequence>MLQVDPRDIVQHEIEAVWNDEDLEEIDELVAEEFVYHNPMVAEEVRGPEEYRQLVENFRGAVSEFRMEIDAQIADDDSELVATRFRTTGIHDRELMGVDPTGNEIDVTGMLFDRIEDGMLVERYVNDDAYGFMRQLGLIDQHPF</sequence>
<protein>
    <submittedName>
        <fullName evidence="1">Ester cyclase</fullName>
    </submittedName>
</protein>
<dbReference type="InterPro" id="IPR009959">
    <property type="entry name" value="Cyclase_SnoaL-like"/>
</dbReference>
<dbReference type="EMBL" id="MWPH01000002">
    <property type="protein sequence ID" value="OVE85221.1"/>
    <property type="molecule type" value="Genomic_DNA"/>
</dbReference>
<dbReference type="Proteomes" id="UP000196084">
    <property type="component" value="Unassembled WGS sequence"/>
</dbReference>
<proteinExistence type="predicted"/>
<dbReference type="AlphaFoldDB" id="A0A202EAG4"/>
<dbReference type="OrthoDB" id="8685at2157"/>
<dbReference type="Gene3D" id="3.10.450.50">
    <property type="match status" value="1"/>
</dbReference>
<gene>
    <name evidence="1" type="ORF">B2G88_10665</name>
</gene>
<dbReference type="GO" id="GO:0030638">
    <property type="term" value="P:polyketide metabolic process"/>
    <property type="evidence" value="ECO:0007669"/>
    <property type="project" value="InterPro"/>
</dbReference>
<dbReference type="Pfam" id="PF07366">
    <property type="entry name" value="SnoaL"/>
    <property type="match status" value="1"/>
</dbReference>